<name>A0AAW7R4S8_9GAMM</name>
<protein>
    <submittedName>
        <fullName evidence="7">ABC transporter ATP-binding protein</fullName>
    </submittedName>
</protein>
<keyword evidence="2" id="KW-0547">Nucleotide-binding</keyword>
<dbReference type="PANTHER" id="PTHR42794:SF1">
    <property type="entry name" value="HEMIN IMPORT ATP-BINDING PROTEIN HMUV"/>
    <property type="match status" value="1"/>
</dbReference>
<dbReference type="EMBL" id="JAGGJB010000008">
    <property type="protein sequence ID" value="MDN7125695.1"/>
    <property type="molecule type" value="Genomic_DNA"/>
</dbReference>
<dbReference type="SUPFAM" id="SSF52540">
    <property type="entry name" value="P-loop containing nucleoside triphosphate hydrolases"/>
    <property type="match status" value="1"/>
</dbReference>
<evidence type="ECO:0000313" key="7">
    <source>
        <dbReference type="EMBL" id="MDN7125695.1"/>
    </source>
</evidence>
<dbReference type="InterPro" id="IPR003593">
    <property type="entry name" value="AAA+_ATPase"/>
</dbReference>
<dbReference type="RefSeq" id="WP_301775130.1">
    <property type="nucleotide sequence ID" value="NZ_JAGGJB010000008.1"/>
</dbReference>
<evidence type="ECO:0000256" key="4">
    <source>
        <dbReference type="ARBA" id="ARBA00022967"/>
    </source>
</evidence>
<gene>
    <name evidence="7" type="ORF">J6I90_12460</name>
</gene>
<evidence type="ECO:0000256" key="1">
    <source>
        <dbReference type="ARBA" id="ARBA00022448"/>
    </source>
</evidence>
<dbReference type="Gene3D" id="3.40.50.300">
    <property type="entry name" value="P-loop containing nucleotide triphosphate hydrolases"/>
    <property type="match status" value="1"/>
</dbReference>
<comment type="function">
    <text evidence="5">Part of the ABC transporter complex HmuTUV involved in hemin import. Responsible for energy coupling to the transport system.</text>
</comment>
<dbReference type="CDD" id="cd03214">
    <property type="entry name" value="ABC_Iron-Siderophores_B12_Hemin"/>
    <property type="match status" value="1"/>
</dbReference>
<sequence length="246" mass="26911">MTLKVERLGHSTRLQEVSFAAQPGELVGILGANGAGKSTLLQLLCGVLEPDAGQLTYQQRDLSQISAYERRQLLGYLPQTPVAEGGIRVDHFLQAGLVNLHLSCPGKELNRVVETLQIHALLERTLDKLSGGEQRRVHIARALLGDHNWLLCDEPTTSLDLYYQLQVMAVLRAQADRGKLVTLALHDLGLAARYCDRLVLIDKGRLLAEGAPAAVLTDANLAQAYKIKARWLCTDEGVTLLPSLLP</sequence>
<dbReference type="GO" id="GO:0016887">
    <property type="term" value="F:ATP hydrolysis activity"/>
    <property type="evidence" value="ECO:0007669"/>
    <property type="project" value="InterPro"/>
</dbReference>
<comment type="caution">
    <text evidence="7">The sequence shown here is derived from an EMBL/GenBank/DDBJ whole genome shotgun (WGS) entry which is preliminary data.</text>
</comment>
<accession>A0AAW7R4S8</accession>
<reference evidence="7 8" key="1">
    <citation type="submission" date="2021-03" db="EMBL/GenBank/DDBJ databases">
        <title>Pseudidiomarina terrestris, a new bacterium isolated from saline soil.</title>
        <authorList>
            <person name="Galisteo C."/>
            <person name="De La Haba R."/>
            <person name="Sanchez-Porro C."/>
            <person name="Ventosa A."/>
        </authorList>
    </citation>
    <scope>NUCLEOTIDE SEQUENCE [LARGE SCALE GENOMIC DNA]</scope>
    <source>
        <strain evidence="7 8">1APP75-32.1</strain>
    </source>
</reference>
<dbReference type="SMART" id="SM00382">
    <property type="entry name" value="AAA"/>
    <property type="match status" value="1"/>
</dbReference>
<dbReference type="InterPro" id="IPR027417">
    <property type="entry name" value="P-loop_NTPase"/>
</dbReference>
<evidence type="ECO:0000313" key="8">
    <source>
        <dbReference type="Proteomes" id="UP001169492"/>
    </source>
</evidence>
<keyword evidence="1" id="KW-0813">Transport</keyword>
<keyword evidence="4" id="KW-1278">Translocase</keyword>
<dbReference type="PANTHER" id="PTHR42794">
    <property type="entry name" value="HEMIN IMPORT ATP-BINDING PROTEIN HMUV"/>
    <property type="match status" value="1"/>
</dbReference>
<dbReference type="InterPro" id="IPR003439">
    <property type="entry name" value="ABC_transporter-like_ATP-bd"/>
</dbReference>
<organism evidence="7 8">
    <name type="scientific">Pseudidiomarina terrestris</name>
    <dbReference type="NCBI Taxonomy" id="2820060"/>
    <lineage>
        <taxon>Bacteria</taxon>
        <taxon>Pseudomonadati</taxon>
        <taxon>Pseudomonadota</taxon>
        <taxon>Gammaproteobacteria</taxon>
        <taxon>Alteromonadales</taxon>
        <taxon>Idiomarinaceae</taxon>
        <taxon>Pseudidiomarina</taxon>
    </lineage>
</organism>
<proteinExistence type="predicted"/>
<dbReference type="Proteomes" id="UP001169492">
    <property type="component" value="Unassembled WGS sequence"/>
</dbReference>
<dbReference type="Pfam" id="PF00005">
    <property type="entry name" value="ABC_tran"/>
    <property type="match status" value="1"/>
</dbReference>
<evidence type="ECO:0000256" key="2">
    <source>
        <dbReference type="ARBA" id="ARBA00022741"/>
    </source>
</evidence>
<evidence type="ECO:0000259" key="6">
    <source>
        <dbReference type="PROSITE" id="PS50893"/>
    </source>
</evidence>
<evidence type="ECO:0000256" key="5">
    <source>
        <dbReference type="ARBA" id="ARBA00037066"/>
    </source>
</evidence>
<dbReference type="PROSITE" id="PS50893">
    <property type="entry name" value="ABC_TRANSPORTER_2"/>
    <property type="match status" value="1"/>
</dbReference>
<dbReference type="GO" id="GO:0005524">
    <property type="term" value="F:ATP binding"/>
    <property type="evidence" value="ECO:0007669"/>
    <property type="project" value="UniProtKB-KW"/>
</dbReference>
<feature type="domain" description="ABC transporter" evidence="6">
    <location>
        <begin position="3"/>
        <end position="228"/>
    </location>
</feature>
<evidence type="ECO:0000256" key="3">
    <source>
        <dbReference type="ARBA" id="ARBA00022840"/>
    </source>
</evidence>
<dbReference type="AlphaFoldDB" id="A0AAW7R4S8"/>
<keyword evidence="3 7" id="KW-0067">ATP-binding</keyword>